<dbReference type="EMBL" id="JARIHO010000062">
    <property type="protein sequence ID" value="KAJ7315411.1"/>
    <property type="molecule type" value="Genomic_DNA"/>
</dbReference>
<sequence length="79" mass="8569">VSRIAGTIFCNKLKEYLAAYVNEIPTDSLMALQRSVDAIFALLPAMQHLVITAYIRSLNHVFLMGIPAGTLASISAAYV</sequence>
<reference evidence="1" key="1">
    <citation type="submission" date="2023-03" db="EMBL/GenBank/DDBJ databases">
        <title>Massive genome expansion in bonnet fungi (Mycena s.s.) driven by repeated elements and novel gene families across ecological guilds.</title>
        <authorList>
            <consortium name="Lawrence Berkeley National Laboratory"/>
            <person name="Harder C.B."/>
            <person name="Miyauchi S."/>
            <person name="Viragh M."/>
            <person name="Kuo A."/>
            <person name="Thoen E."/>
            <person name="Andreopoulos B."/>
            <person name="Lu D."/>
            <person name="Skrede I."/>
            <person name="Drula E."/>
            <person name="Henrissat B."/>
            <person name="Morin E."/>
            <person name="Kohler A."/>
            <person name="Barry K."/>
            <person name="LaButti K."/>
            <person name="Morin E."/>
            <person name="Salamov A."/>
            <person name="Lipzen A."/>
            <person name="Mereny Z."/>
            <person name="Hegedus B."/>
            <person name="Baldrian P."/>
            <person name="Stursova M."/>
            <person name="Weitz H."/>
            <person name="Taylor A."/>
            <person name="Grigoriev I.V."/>
            <person name="Nagy L.G."/>
            <person name="Martin F."/>
            <person name="Kauserud H."/>
        </authorList>
    </citation>
    <scope>NUCLEOTIDE SEQUENCE</scope>
    <source>
        <strain evidence="1">CBHHK002</strain>
    </source>
</reference>
<protein>
    <submittedName>
        <fullName evidence="1">Uncharacterized protein</fullName>
    </submittedName>
</protein>
<dbReference type="AlphaFoldDB" id="A0AAD6ZBS9"/>
<evidence type="ECO:0000313" key="2">
    <source>
        <dbReference type="Proteomes" id="UP001218218"/>
    </source>
</evidence>
<accession>A0AAD6ZBS9</accession>
<feature type="non-terminal residue" evidence="1">
    <location>
        <position position="1"/>
    </location>
</feature>
<comment type="caution">
    <text evidence="1">The sequence shown here is derived from an EMBL/GenBank/DDBJ whole genome shotgun (WGS) entry which is preliminary data.</text>
</comment>
<evidence type="ECO:0000313" key="1">
    <source>
        <dbReference type="EMBL" id="KAJ7315411.1"/>
    </source>
</evidence>
<name>A0AAD6ZBS9_9AGAR</name>
<dbReference type="Proteomes" id="UP001218218">
    <property type="component" value="Unassembled WGS sequence"/>
</dbReference>
<keyword evidence="2" id="KW-1185">Reference proteome</keyword>
<proteinExistence type="predicted"/>
<organism evidence="1 2">
    <name type="scientific">Mycena albidolilacea</name>
    <dbReference type="NCBI Taxonomy" id="1033008"/>
    <lineage>
        <taxon>Eukaryota</taxon>
        <taxon>Fungi</taxon>
        <taxon>Dikarya</taxon>
        <taxon>Basidiomycota</taxon>
        <taxon>Agaricomycotina</taxon>
        <taxon>Agaricomycetes</taxon>
        <taxon>Agaricomycetidae</taxon>
        <taxon>Agaricales</taxon>
        <taxon>Marasmiineae</taxon>
        <taxon>Mycenaceae</taxon>
        <taxon>Mycena</taxon>
    </lineage>
</organism>
<gene>
    <name evidence="1" type="ORF">DFH08DRAFT_626052</name>
</gene>
<feature type="non-terminal residue" evidence="1">
    <location>
        <position position="79"/>
    </location>
</feature>